<keyword evidence="4 7" id="KW-0812">Transmembrane</keyword>
<comment type="caution">
    <text evidence="8">The sequence shown here is derived from an EMBL/GenBank/DDBJ whole genome shotgun (WGS) entry which is preliminary data.</text>
</comment>
<proteinExistence type="predicted"/>
<evidence type="ECO:0000313" key="9">
    <source>
        <dbReference type="Proteomes" id="UP000824179"/>
    </source>
</evidence>
<evidence type="ECO:0000256" key="2">
    <source>
        <dbReference type="ARBA" id="ARBA00022448"/>
    </source>
</evidence>
<dbReference type="PANTHER" id="PTHR43549:SF3">
    <property type="entry name" value="MULTIDRUG RESISTANCE PROTEIN YPNP-RELATED"/>
    <property type="match status" value="1"/>
</dbReference>
<keyword evidence="6 7" id="KW-0472">Membrane</keyword>
<dbReference type="GO" id="GO:0042910">
    <property type="term" value="F:xenobiotic transmembrane transporter activity"/>
    <property type="evidence" value="ECO:0007669"/>
    <property type="project" value="InterPro"/>
</dbReference>
<feature type="transmembrane region" description="Helical" evidence="7">
    <location>
        <begin position="58"/>
        <end position="81"/>
    </location>
</feature>
<evidence type="ECO:0000256" key="1">
    <source>
        <dbReference type="ARBA" id="ARBA00004651"/>
    </source>
</evidence>
<dbReference type="GO" id="GO:0005886">
    <property type="term" value="C:plasma membrane"/>
    <property type="evidence" value="ECO:0007669"/>
    <property type="project" value="UniProtKB-SubCell"/>
</dbReference>
<evidence type="ECO:0000256" key="7">
    <source>
        <dbReference type="SAM" id="Phobius"/>
    </source>
</evidence>
<dbReference type="Proteomes" id="UP000824179">
    <property type="component" value="Unassembled WGS sequence"/>
</dbReference>
<sequence length="461" mass="48784">MKNTDLTVGKPFKVLLIYILPLFGSAVFQQLYTLADTIIAGKFAGETALTAIGASNSIVNILMAIALGANAGCAVLVSRLFGAKNNAGVKTAVFTALISFAVLSVVLLVVGVVSCEPLLAALQTPAAALDESVTYLNIYYFGLPFLILYNLGTGIFSALGDSRTPFIFLVISSVSNIVLDIVMVGPWGVAGVAWATFIAQGASCILTLVFVLRRIFRMQCDEKPRVFVPAVLKTLFILALPVILQNSFVSVGNLVIQIRINELANAEGSTALTDGFTAGIKLIVFCTTCFCTCASGLTNFVSQCYGAGKYARINQGFKAALVISTVMTAVFVAVGLIFARPLVELFMSAEGDTAHAVESGAQYVTIVAPFFLIVNIKVVADDAVRGAGGNLGFTISTFTDLILRVALVFILTVPLGFAGVGWAWAIGWTLGAFVALGFYFNIPCLKKLRKEKKAAAAEEIN</sequence>
<dbReference type="InterPro" id="IPR052031">
    <property type="entry name" value="Membrane_Transporter-Flippase"/>
</dbReference>
<name>A0A9D1AFK4_9FIRM</name>
<keyword evidence="2" id="KW-0813">Transport</keyword>
<evidence type="ECO:0000256" key="5">
    <source>
        <dbReference type="ARBA" id="ARBA00022989"/>
    </source>
</evidence>
<feature type="transmembrane region" description="Helical" evidence="7">
    <location>
        <begin position="93"/>
        <end position="113"/>
    </location>
</feature>
<dbReference type="AlphaFoldDB" id="A0A9D1AFK4"/>
<reference evidence="8" key="1">
    <citation type="submission" date="2020-10" db="EMBL/GenBank/DDBJ databases">
        <authorList>
            <person name="Gilroy R."/>
        </authorList>
    </citation>
    <scope>NUCLEOTIDE SEQUENCE</scope>
    <source>
        <strain evidence="8">ChiW25-3613</strain>
    </source>
</reference>
<feature type="transmembrane region" description="Helical" evidence="7">
    <location>
        <begin position="282"/>
        <end position="307"/>
    </location>
</feature>
<dbReference type="PANTHER" id="PTHR43549">
    <property type="entry name" value="MULTIDRUG RESISTANCE PROTEIN YPNP-RELATED"/>
    <property type="match status" value="1"/>
</dbReference>
<feature type="transmembrane region" description="Helical" evidence="7">
    <location>
        <begin position="138"/>
        <end position="159"/>
    </location>
</feature>
<evidence type="ECO:0000313" key="8">
    <source>
        <dbReference type="EMBL" id="HIR39577.1"/>
    </source>
</evidence>
<feature type="transmembrane region" description="Helical" evidence="7">
    <location>
        <begin position="191"/>
        <end position="212"/>
    </location>
</feature>
<feature type="transmembrane region" description="Helical" evidence="7">
    <location>
        <begin position="166"/>
        <end position="185"/>
    </location>
</feature>
<organism evidence="8 9">
    <name type="scientific">Candidatus Coproplasma stercoripullorum</name>
    <dbReference type="NCBI Taxonomy" id="2840751"/>
    <lineage>
        <taxon>Bacteria</taxon>
        <taxon>Bacillati</taxon>
        <taxon>Bacillota</taxon>
        <taxon>Clostridia</taxon>
        <taxon>Eubacteriales</taxon>
        <taxon>Candidatus Coproplasma</taxon>
    </lineage>
</organism>
<dbReference type="GO" id="GO:0015297">
    <property type="term" value="F:antiporter activity"/>
    <property type="evidence" value="ECO:0007669"/>
    <property type="project" value="InterPro"/>
</dbReference>
<reference evidence="8" key="2">
    <citation type="journal article" date="2021" name="PeerJ">
        <title>Extensive microbial diversity within the chicken gut microbiome revealed by metagenomics and culture.</title>
        <authorList>
            <person name="Gilroy R."/>
            <person name="Ravi A."/>
            <person name="Getino M."/>
            <person name="Pursley I."/>
            <person name="Horton D.L."/>
            <person name="Alikhan N.F."/>
            <person name="Baker D."/>
            <person name="Gharbi K."/>
            <person name="Hall N."/>
            <person name="Watson M."/>
            <person name="Adriaenssens E.M."/>
            <person name="Foster-Nyarko E."/>
            <person name="Jarju S."/>
            <person name="Secka A."/>
            <person name="Antonio M."/>
            <person name="Oren A."/>
            <person name="Chaudhuri R.R."/>
            <person name="La Ragione R."/>
            <person name="Hildebrand F."/>
            <person name="Pallen M.J."/>
        </authorList>
    </citation>
    <scope>NUCLEOTIDE SEQUENCE</scope>
    <source>
        <strain evidence="8">ChiW25-3613</strain>
    </source>
</reference>
<dbReference type="InterPro" id="IPR002528">
    <property type="entry name" value="MATE_fam"/>
</dbReference>
<dbReference type="EMBL" id="DVHB01000073">
    <property type="protein sequence ID" value="HIR39577.1"/>
    <property type="molecule type" value="Genomic_DNA"/>
</dbReference>
<evidence type="ECO:0000256" key="6">
    <source>
        <dbReference type="ARBA" id="ARBA00023136"/>
    </source>
</evidence>
<feature type="transmembrane region" description="Helical" evidence="7">
    <location>
        <begin position="360"/>
        <end position="379"/>
    </location>
</feature>
<accession>A0A9D1AFK4</accession>
<comment type="subcellular location">
    <subcellularLocation>
        <location evidence="1">Cell membrane</location>
        <topology evidence="1">Multi-pass membrane protein</topology>
    </subcellularLocation>
</comment>
<protein>
    <submittedName>
        <fullName evidence="8">Polysaccharide biosynthesis C-terminal domain-containing protein</fullName>
    </submittedName>
</protein>
<evidence type="ECO:0000256" key="4">
    <source>
        <dbReference type="ARBA" id="ARBA00022692"/>
    </source>
</evidence>
<feature type="transmembrane region" description="Helical" evidence="7">
    <location>
        <begin position="421"/>
        <end position="442"/>
    </location>
</feature>
<dbReference type="Pfam" id="PF01554">
    <property type="entry name" value="MatE"/>
    <property type="match status" value="2"/>
</dbReference>
<evidence type="ECO:0000256" key="3">
    <source>
        <dbReference type="ARBA" id="ARBA00022475"/>
    </source>
</evidence>
<gene>
    <name evidence="8" type="ORF">IAB90_04250</name>
</gene>
<feature type="transmembrane region" description="Helical" evidence="7">
    <location>
        <begin position="224"/>
        <end position="244"/>
    </location>
</feature>
<feature type="transmembrane region" description="Helical" evidence="7">
    <location>
        <begin position="12"/>
        <end position="32"/>
    </location>
</feature>
<feature type="transmembrane region" description="Helical" evidence="7">
    <location>
        <begin position="391"/>
        <end position="415"/>
    </location>
</feature>
<dbReference type="InterPro" id="IPR048279">
    <property type="entry name" value="MdtK-like"/>
</dbReference>
<dbReference type="PIRSF" id="PIRSF006603">
    <property type="entry name" value="DinF"/>
    <property type="match status" value="1"/>
</dbReference>
<keyword evidence="5 7" id="KW-1133">Transmembrane helix</keyword>
<keyword evidence="3" id="KW-1003">Cell membrane</keyword>
<feature type="transmembrane region" description="Helical" evidence="7">
    <location>
        <begin position="319"/>
        <end position="340"/>
    </location>
</feature>